<evidence type="ECO:0000313" key="13">
    <source>
        <dbReference type="EMBL" id="KKN78359.1"/>
    </source>
</evidence>
<evidence type="ECO:0000256" key="3">
    <source>
        <dbReference type="ARBA" id="ARBA00022457"/>
    </source>
</evidence>
<dbReference type="Gene3D" id="3.90.79.10">
    <property type="entry name" value="Nucleoside Triphosphate Pyrophosphohydrolase"/>
    <property type="match status" value="1"/>
</dbReference>
<feature type="domain" description="Nudix hydrolase" evidence="12">
    <location>
        <begin position="2"/>
        <end position="128"/>
    </location>
</feature>
<gene>
    <name evidence="13" type="ORF">LCGC14_0350810</name>
</gene>
<dbReference type="PANTHER" id="PTHR47707">
    <property type="entry name" value="8-OXO-DGTP DIPHOSPHATASE"/>
    <property type="match status" value="1"/>
</dbReference>
<dbReference type="InterPro" id="IPR000086">
    <property type="entry name" value="NUDIX_hydrolase_dom"/>
</dbReference>
<keyword evidence="8" id="KW-0460">Magnesium</keyword>
<dbReference type="SUPFAM" id="SSF51391">
    <property type="entry name" value="Thiamin phosphate synthase"/>
    <property type="match status" value="1"/>
</dbReference>
<dbReference type="Pfam" id="PF14815">
    <property type="entry name" value="NUDIX_4"/>
    <property type="match status" value="1"/>
</dbReference>
<evidence type="ECO:0000256" key="5">
    <source>
        <dbReference type="ARBA" id="ARBA00022723"/>
    </source>
</evidence>
<dbReference type="InterPro" id="IPR047127">
    <property type="entry name" value="MutT-like"/>
</dbReference>
<comment type="caution">
    <text evidence="13">The sequence shown here is derived from an EMBL/GenBank/DDBJ whole genome shotgun (WGS) entry which is preliminary data.</text>
</comment>
<evidence type="ECO:0000256" key="9">
    <source>
        <dbReference type="ARBA" id="ARBA00023204"/>
    </source>
</evidence>
<reference evidence="13" key="1">
    <citation type="journal article" date="2015" name="Nature">
        <title>Complex archaea that bridge the gap between prokaryotes and eukaryotes.</title>
        <authorList>
            <person name="Spang A."/>
            <person name="Saw J.H."/>
            <person name="Jorgensen S.L."/>
            <person name="Zaremba-Niedzwiedzka K."/>
            <person name="Martijn J."/>
            <person name="Lind A.E."/>
            <person name="van Eijk R."/>
            <person name="Schleper C."/>
            <person name="Guy L."/>
            <person name="Ettema T.J."/>
        </authorList>
    </citation>
    <scope>NUCLEOTIDE SEQUENCE</scope>
</reference>
<dbReference type="EC" id="3.6.1.55" evidence="11"/>
<keyword evidence="6" id="KW-0227">DNA damage</keyword>
<dbReference type="GO" id="GO:0046872">
    <property type="term" value="F:metal ion binding"/>
    <property type="evidence" value="ECO:0007669"/>
    <property type="project" value="UniProtKB-KW"/>
</dbReference>
<dbReference type="NCBIfam" id="TIGR00586">
    <property type="entry name" value="mutt"/>
    <property type="match status" value="1"/>
</dbReference>
<dbReference type="CDD" id="cd00564">
    <property type="entry name" value="TMP_TenI"/>
    <property type="match status" value="1"/>
</dbReference>
<comment type="catalytic activity">
    <reaction evidence="10">
        <text>8-oxo-dGTP + H2O = 8-oxo-dGMP + diphosphate + H(+)</text>
        <dbReference type="Rhea" id="RHEA:31575"/>
        <dbReference type="ChEBI" id="CHEBI:15377"/>
        <dbReference type="ChEBI" id="CHEBI:15378"/>
        <dbReference type="ChEBI" id="CHEBI:33019"/>
        <dbReference type="ChEBI" id="CHEBI:63224"/>
        <dbReference type="ChEBI" id="CHEBI:77896"/>
        <dbReference type="EC" id="3.6.1.55"/>
    </reaction>
</comment>
<dbReference type="GO" id="GO:0006281">
    <property type="term" value="P:DNA repair"/>
    <property type="evidence" value="ECO:0007669"/>
    <property type="project" value="UniProtKB-KW"/>
</dbReference>
<dbReference type="InterPro" id="IPR015797">
    <property type="entry name" value="NUDIX_hydrolase-like_dom_sf"/>
</dbReference>
<dbReference type="EMBL" id="LAZR01000264">
    <property type="protein sequence ID" value="KKN78359.1"/>
    <property type="molecule type" value="Genomic_DNA"/>
</dbReference>
<comment type="similarity">
    <text evidence="2">Belongs to the Nudix hydrolase family.</text>
</comment>
<dbReference type="GO" id="GO:0035539">
    <property type="term" value="F:8-oxo-7,8-dihydrodeoxyguanosine triphosphate pyrophosphatase activity"/>
    <property type="evidence" value="ECO:0007669"/>
    <property type="project" value="UniProtKB-EC"/>
</dbReference>
<organism evidence="13">
    <name type="scientific">marine sediment metagenome</name>
    <dbReference type="NCBI Taxonomy" id="412755"/>
    <lineage>
        <taxon>unclassified sequences</taxon>
        <taxon>metagenomes</taxon>
        <taxon>ecological metagenomes</taxon>
    </lineage>
</organism>
<dbReference type="PANTHER" id="PTHR47707:SF1">
    <property type="entry name" value="NUDIX HYDROLASE FAMILY PROTEIN"/>
    <property type="match status" value="1"/>
</dbReference>
<keyword evidence="5" id="KW-0479">Metal-binding</keyword>
<dbReference type="GO" id="GO:0008413">
    <property type="term" value="F:8-oxo-7,8-dihydroguanosine triphosphate pyrophosphatase activity"/>
    <property type="evidence" value="ECO:0007669"/>
    <property type="project" value="InterPro"/>
</dbReference>
<evidence type="ECO:0000256" key="10">
    <source>
        <dbReference type="ARBA" id="ARBA00035861"/>
    </source>
</evidence>
<keyword evidence="4" id="KW-0235">DNA replication</keyword>
<dbReference type="NCBIfam" id="NF006530">
    <property type="entry name" value="PRK08999.1"/>
    <property type="match status" value="1"/>
</dbReference>
<dbReference type="SUPFAM" id="SSF55811">
    <property type="entry name" value="Nudix"/>
    <property type="match status" value="1"/>
</dbReference>
<evidence type="ECO:0000256" key="4">
    <source>
        <dbReference type="ARBA" id="ARBA00022705"/>
    </source>
</evidence>
<evidence type="ECO:0000256" key="7">
    <source>
        <dbReference type="ARBA" id="ARBA00022801"/>
    </source>
</evidence>
<evidence type="ECO:0000256" key="1">
    <source>
        <dbReference type="ARBA" id="ARBA00001946"/>
    </source>
</evidence>
<accession>A0A0F9TGI5</accession>
<dbReference type="FunFam" id="3.90.79.10:FF:000014">
    <property type="entry name" value="8-oxo-dGTP diphosphatase MutT"/>
    <property type="match status" value="1"/>
</dbReference>
<dbReference type="InterPro" id="IPR003561">
    <property type="entry name" value="Mutator_MutT"/>
</dbReference>
<dbReference type="InterPro" id="IPR022998">
    <property type="entry name" value="ThiamineP_synth_TenI"/>
</dbReference>
<evidence type="ECO:0000256" key="8">
    <source>
        <dbReference type="ARBA" id="ARBA00022842"/>
    </source>
</evidence>
<dbReference type="GO" id="GO:0044715">
    <property type="term" value="F:8-oxo-dGDP phosphatase activity"/>
    <property type="evidence" value="ECO:0007669"/>
    <property type="project" value="TreeGrafter"/>
</dbReference>
<dbReference type="InterPro" id="IPR020084">
    <property type="entry name" value="NUDIX_hydrolase_CS"/>
</dbReference>
<dbReference type="PRINTS" id="PR00502">
    <property type="entry name" value="NUDIXFAMILY"/>
</dbReference>
<evidence type="ECO:0000256" key="6">
    <source>
        <dbReference type="ARBA" id="ARBA00022763"/>
    </source>
</evidence>
<dbReference type="Pfam" id="PF02581">
    <property type="entry name" value="TMP-TENI"/>
    <property type="match status" value="1"/>
</dbReference>
<dbReference type="GO" id="GO:0044716">
    <property type="term" value="F:8-oxo-GDP phosphatase activity"/>
    <property type="evidence" value="ECO:0007669"/>
    <property type="project" value="TreeGrafter"/>
</dbReference>
<keyword evidence="3" id="KW-0515">Mutator protein</keyword>
<dbReference type="InterPro" id="IPR029119">
    <property type="entry name" value="MutY_C"/>
</dbReference>
<sequence length="325" mass="35773">MSFIHVMAAVICNPSGQILIARRPNDAHQGGLWEFPGGKLEEGERRFDGLKRELYEELGIQVLKARPLLDVRYDYPDKSVRLDVWKVTDFAGEAHGAEGQPVRWVEPAELNNYDFPKANVPIVTAARLPDSYLVTPDLTNQADLLKGLARVQSAGIRMIQLRQTQLGAANYQKLATAIVGGSSAGVVWLLKGDSPPTQPGVGWHLTATQLRRFVQGGWPNPKRREVWPVAASCHNAEELEMAEQLGVDFVTLSPVLPTLSHPEAPCLGWERVQTMIQRINLPVYVMGGVGKEHLPQAFEIGAQGVAGIRGLWLADRNSGFPPSRE</sequence>
<dbReference type="Gene3D" id="3.20.20.70">
    <property type="entry name" value="Aldolase class I"/>
    <property type="match status" value="1"/>
</dbReference>
<comment type="cofactor">
    <cofactor evidence="1">
        <name>Mg(2+)</name>
        <dbReference type="ChEBI" id="CHEBI:18420"/>
    </cofactor>
</comment>
<proteinExistence type="inferred from homology"/>
<dbReference type="GO" id="GO:0006260">
    <property type="term" value="P:DNA replication"/>
    <property type="evidence" value="ECO:0007669"/>
    <property type="project" value="UniProtKB-KW"/>
</dbReference>
<dbReference type="CDD" id="cd03425">
    <property type="entry name" value="NUDIX_MutT_NudA_like"/>
    <property type="match status" value="1"/>
</dbReference>
<dbReference type="PROSITE" id="PS00893">
    <property type="entry name" value="NUDIX_BOX"/>
    <property type="match status" value="1"/>
</dbReference>
<protein>
    <recommendedName>
        <fullName evidence="11">8-oxo-dGTP diphosphatase</fullName>
        <ecNumber evidence="11">3.6.1.55</ecNumber>
    </recommendedName>
</protein>
<dbReference type="PROSITE" id="PS51462">
    <property type="entry name" value="NUDIX"/>
    <property type="match status" value="1"/>
</dbReference>
<keyword evidence="7" id="KW-0378">Hydrolase</keyword>
<dbReference type="InterPro" id="IPR020476">
    <property type="entry name" value="Nudix_hydrolase"/>
</dbReference>
<evidence type="ECO:0000256" key="2">
    <source>
        <dbReference type="ARBA" id="ARBA00005582"/>
    </source>
</evidence>
<dbReference type="InterPro" id="IPR036206">
    <property type="entry name" value="ThiamineP_synth_sf"/>
</dbReference>
<name>A0A0F9TGI5_9ZZZZ</name>
<dbReference type="InterPro" id="IPR013785">
    <property type="entry name" value="Aldolase_TIM"/>
</dbReference>
<keyword evidence="9" id="KW-0234">DNA repair</keyword>
<dbReference type="GO" id="GO:0009228">
    <property type="term" value="P:thiamine biosynthetic process"/>
    <property type="evidence" value="ECO:0007669"/>
    <property type="project" value="UniProtKB-KW"/>
</dbReference>
<evidence type="ECO:0000256" key="11">
    <source>
        <dbReference type="ARBA" id="ARBA00038905"/>
    </source>
</evidence>
<evidence type="ECO:0000259" key="12">
    <source>
        <dbReference type="PROSITE" id="PS51462"/>
    </source>
</evidence>
<dbReference type="AlphaFoldDB" id="A0A0F9TGI5"/>